<dbReference type="PANTHER" id="PTHR31301:SF68">
    <property type="entry name" value="LOB DOMAIN-CONTAINING PROTEIN 32-RELATED"/>
    <property type="match status" value="1"/>
</dbReference>
<organism evidence="7 8">
    <name type="scientific">Eleusine coracana subsp. coracana</name>
    <dbReference type="NCBI Taxonomy" id="191504"/>
    <lineage>
        <taxon>Eukaryota</taxon>
        <taxon>Viridiplantae</taxon>
        <taxon>Streptophyta</taxon>
        <taxon>Embryophyta</taxon>
        <taxon>Tracheophyta</taxon>
        <taxon>Spermatophyta</taxon>
        <taxon>Magnoliopsida</taxon>
        <taxon>Liliopsida</taxon>
        <taxon>Poales</taxon>
        <taxon>Poaceae</taxon>
        <taxon>PACMAD clade</taxon>
        <taxon>Chloridoideae</taxon>
        <taxon>Cynodonteae</taxon>
        <taxon>Eleusininae</taxon>
        <taxon>Eleusine</taxon>
    </lineage>
</organism>
<feature type="domain" description="LOB" evidence="6">
    <location>
        <begin position="157"/>
        <end position="258"/>
    </location>
</feature>
<protein>
    <recommendedName>
        <fullName evidence="6">LOB domain-containing protein</fullName>
    </recommendedName>
</protein>
<reference evidence="7" key="2">
    <citation type="submission" date="2021-12" db="EMBL/GenBank/DDBJ databases">
        <title>Resequencing data analysis of finger millet.</title>
        <authorList>
            <person name="Hatakeyama M."/>
            <person name="Aluri S."/>
            <person name="Balachadran M.T."/>
            <person name="Sivarajan S.R."/>
            <person name="Poveda L."/>
            <person name="Shimizu-Inatsugi R."/>
            <person name="Schlapbach R."/>
            <person name="Sreeman S.M."/>
            <person name="Shimizu K.K."/>
        </authorList>
    </citation>
    <scope>NUCLEOTIDE SEQUENCE</scope>
</reference>
<keyword evidence="3" id="KW-0175">Coiled coil</keyword>
<comment type="caution">
    <text evidence="7">The sequence shown here is derived from an EMBL/GenBank/DDBJ whole genome shotgun (WGS) entry which is preliminary data.</text>
</comment>
<dbReference type="SMART" id="SM00768">
    <property type="entry name" value="X8"/>
    <property type="match status" value="1"/>
</dbReference>
<dbReference type="PROSITE" id="PS50891">
    <property type="entry name" value="LOB"/>
    <property type="match status" value="1"/>
</dbReference>
<dbReference type="EMBL" id="BQKI01000006">
    <property type="protein sequence ID" value="GJM96661.1"/>
    <property type="molecule type" value="Genomic_DNA"/>
</dbReference>
<sequence>MANAARLFLLMAVALALAGGSDGAWCVCRTDQPDTVLQKTLDYACGAGADCKPILQSGGACFAPDTVRAHCSYAVNSFFQRNNQNQQACVFSGTTTLVTNDPSGNGCLYPASASAAGTSTAMNDAAGIYSPPTLGPSADNNGVGGLDRSGSMSSSSSPCAACKLLRRKCTQGCVFAPYFPPDSPAKFANVHRVFGASNVSKILSDLAPHQRGEAVASLAYEADARLRDPVYGCVSYITLLQCRTAEVRDEIAAARKELAGYIGPAAFAPLVAAPQYHHHHSAAAQYVGVHLHPHHHHQQQQQQMLQLHQQQMAEAQQMAAAVEVAREQGVMMRQAAAYATGNGATVAVVPADAPYDGRFLLQQQASQAQTAVALTYQMESSPPPSSSGQSPAEEVSTHHHHTEGSDEGSGGVAQPT</sequence>
<dbReference type="Gene3D" id="1.20.58.1040">
    <property type="match status" value="1"/>
</dbReference>
<dbReference type="InterPro" id="IPR004883">
    <property type="entry name" value="LOB"/>
</dbReference>
<feature type="chain" id="PRO_5043697166" description="LOB domain-containing protein" evidence="5">
    <location>
        <begin position="24"/>
        <end position="416"/>
    </location>
</feature>
<dbReference type="Pfam" id="PF07983">
    <property type="entry name" value="X8"/>
    <property type="match status" value="1"/>
</dbReference>
<dbReference type="AlphaFoldDB" id="A0AAV5CF36"/>
<keyword evidence="2 5" id="KW-0732">Signal</keyword>
<gene>
    <name evidence="7" type="primary">ga13523</name>
    <name evidence="7" type="ORF">PR202_ga13523</name>
</gene>
<evidence type="ECO:0000313" key="7">
    <source>
        <dbReference type="EMBL" id="GJM96661.1"/>
    </source>
</evidence>
<feature type="compositionally biased region" description="Gly residues" evidence="4">
    <location>
        <begin position="407"/>
        <end position="416"/>
    </location>
</feature>
<accession>A0AAV5CF36</accession>
<evidence type="ECO:0000256" key="3">
    <source>
        <dbReference type="SAM" id="Coils"/>
    </source>
</evidence>
<feature type="coiled-coil region" evidence="3">
    <location>
        <begin position="298"/>
        <end position="325"/>
    </location>
</feature>
<proteinExistence type="inferred from homology"/>
<dbReference type="Pfam" id="PF03195">
    <property type="entry name" value="LOB"/>
    <property type="match status" value="1"/>
</dbReference>
<evidence type="ECO:0000256" key="4">
    <source>
        <dbReference type="SAM" id="MobiDB-lite"/>
    </source>
</evidence>
<name>A0AAV5CF36_ELECO</name>
<comment type="similarity">
    <text evidence="1">Belongs to the LOB domain-containing protein family.</text>
</comment>
<dbReference type="PANTHER" id="PTHR31301">
    <property type="entry name" value="LOB DOMAIN-CONTAINING PROTEIN 4-RELATED"/>
    <property type="match status" value="1"/>
</dbReference>
<feature type="signal peptide" evidence="5">
    <location>
        <begin position="1"/>
        <end position="23"/>
    </location>
</feature>
<keyword evidence="8" id="KW-1185">Reference proteome</keyword>
<evidence type="ECO:0000256" key="1">
    <source>
        <dbReference type="ARBA" id="ARBA00005474"/>
    </source>
</evidence>
<reference evidence="7" key="1">
    <citation type="journal article" date="2018" name="DNA Res.">
        <title>Multiple hybrid de novo genome assembly of finger millet, an orphan allotetraploid crop.</title>
        <authorList>
            <person name="Hatakeyama M."/>
            <person name="Aluri S."/>
            <person name="Balachadran M.T."/>
            <person name="Sivarajan S.R."/>
            <person name="Patrignani A."/>
            <person name="Gruter S."/>
            <person name="Poveda L."/>
            <person name="Shimizu-Inatsugi R."/>
            <person name="Baeten J."/>
            <person name="Francoijs K.J."/>
            <person name="Nataraja K.N."/>
            <person name="Reddy Y.A.N."/>
            <person name="Phadnis S."/>
            <person name="Ravikumar R.L."/>
            <person name="Schlapbach R."/>
            <person name="Sreeman S.M."/>
            <person name="Shimizu K.K."/>
        </authorList>
    </citation>
    <scope>NUCLEOTIDE SEQUENCE</scope>
</reference>
<evidence type="ECO:0000259" key="6">
    <source>
        <dbReference type="PROSITE" id="PS50891"/>
    </source>
</evidence>
<dbReference type="InterPro" id="IPR012946">
    <property type="entry name" value="X8"/>
</dbReference>
<feature type="region of interest" description="Disordered" evidence="4">
    <location>
        <begin position="377"/>
        <end position="416"/>
    </location>
</feature>
<evidence type="ECO:0000256" key="2">
    <source>
        <dbReference type="ARBA" id="ARBA00022729"/>
    </source>
</evidence>
<dbReference type="Proteomes" id="UP001054889">
    <property type="component" value="Unassembled WGS sequence"/>
</dbReference>
<evidence type="ECO:0000313" key="8">
    <source>
        <dbReference type="Proteomes" id="UP001054889"/>
    </source>
</evidence>
<evidence type="ECO:0000256" key="5">
    <source>
        <dbReference type="SAM" id="SignalP"/>
    </source>
</evidence>